<proteinExistence type="inferred from homology"/>
<evidence type="ECO:0000256" key="10">
    <source>
        <dbReference type="ARBA" id="ARBA00048721"/>
    </source>
</evidence>
<keyword evidence="14" id="KW-1185">Reference proteome</keyword>
<dbReference type="SUPFAM" id="SSF52374">
    <property type="entry name" value="Nucleotidylyl transferase"/>
    <property type="match status" value="1"/>
</dbReference>
<dbReference type="NCBIfam" id="TIGR00125">
    <property type="entry name" value="cyt_tran_rel"/>
    <property type="match status" value="1"/>
</dbReference>
<dbReference type="NCBIfam" id="TIGR00482">
    <property type="entry name" value="nicotinate (nicotinamide) nucleotide adenylyltransferase"/>
    <property type="match status" value="1"/>
</dbReference>
<comment type="similarity">
    <text evidence="3 11">Belongs to the NadD family.</text>
</comment>
<dbReference type="GO" id="GO:0004515">
    <property type="term" value="F:nicotinate-nucleotide adenylyltransferase activity"/>
    <property type="evidence" value="ECO:0007669"/>
    <property type="project" value="UniProtKB-UniRule"/>
</dbReference>
<evidence type="ECO:0000313" key="13">
    <source>
        <dbReference type="EMBL" id="NEN75052.1"/>
    </source>
</evidence>
<evidence type="ECO:0000256" key="7">
    <source>
        <dbReference type="ARBA" id="ARBA00022741"/>
    </source>
</evidence>
<dbReference type="GO" id="GO:0009435">
    <property type="term" value="P:NAD+ biosynthetic process"/>
    <property type="evidence" value="ECO:0007669"/>
    <property type="project" value="UniProtKB-UniRule"/>
</dbReference>
<dbReference type="PANTHER" id="PTHR39321:SF3">
    <property type="entry name" value="PHOSPHOPANTETHEINE ADENYLYLTRANSFERASE"/>
    <property type="match status" value="1"/>
</dbReference>
<dbReference type="InterPro" id="IPR014729">
    <property type="entry name" value="Rossmann-like_a/b/a_fold"/>
</dbReference>
<dbReference type="Proteomes" id="UP000477651">
    <property type="component" value="Unassembled WGS sequence"/>
</dbReference>
<reference evidence="13 14" key="1">
    <citation type="submission" date="2020-02" db="EMBL/GenBank/DDBJ databases">
        <title>Pelistega sp. NLN82 were isolated from wild rodents of the Hainan Island.</title>
        <authorList>
            <person name="Niu N."/>
            <person name="Zhou J."/>
        </authorList>
    </citation>
    <scope>NUCLEOTIDE SEQUENCE [LARGE SCALE GENOMIC DNA]</scope>
    <source>
        <strain evidence="13 14">NLN82</strain>
    </source>
</reference>
<evidence type="ECO:0000256" key="2">
    <source>
        <dbReference type="ARBA" id="ARBA00005019"/>
    </source>
</evidence>
<evidence type="ECO:0000256" key="8">
    <source>
        <dbReference type="ARBA" id="ARBA00022840"/>
    </source>
</evidence>
<keyword evidence="7 11" id="KW-0547">Nucleotide-binding</keyword>
<dbReference type="InterPro" id="IPR004821">
    <property type="entry name" value="Cyt_trans-like"/>
</dbReference>
<name>A0A6L9Y3Q1_9BURK</name>
<comment type="function">
    <text evidence="1 11">Catalyzes the reversible adenylation of nicotinate mononucleotide (NaMN) to nicotinic acid adenine dinucleotide (NaAD).</text>
</comment>
<dbReference type="AlphaFoldDB" id="A0A6L9Y3Q1"/>
<keyword evidence="5 11" id="KW-0808">Transferase</keyword>
<evidence type="ECO:0000256" key="11">
    <source>
        <dbReference type="HAMAP-Rule" id="MF_00244"/>
    </source>
</evidence>
<dbReference type="NCBIfam" id="NF000840">
    <property type="entry name" value="PRK00071.1-3"/>
    <property type="match status" value="1"/>
</dbReference>
<feature type="domain" description="Cytidyltransferase-like" evidence="12">
    <location>
        <begin position="6"/>
        <end position="167"/>
    </location>
</feature>
<evidence type="ECO:0000256" key="1">
    <source>
        <dbReference type="ARBA" id="ARBA00002324"/>
    </source>
</evidence>
<dbReference type="CDD" id="cd02165">
    <property type="entry name" value="NMNAT"/>
    <property type="match status" value="1"/>
</dbReference>
<keyword evidence="8 11" id="KW-0067">ATP-binding</keyword>
<dbReference type="Gene3D" id="3.40.50.620">
    <property type="entry name" value="HUPs"/>
    <property type="match status" value="1"/>
</dbReference>
<sequence length="194" mass="22256">MPKIGLLGGSFNPFHLAHLHLALAAIQHLDLNEVQFIPAGQPWQKKGVLDASHRLAILSRSIQDIPKLSINTIEIERDGPSYTIDTVKALPIGAKYYWLMGTDQLNNFCTWHQWASILQYVQLVIIKRPHYDITAPQALQEELQKQQKSLIFLPFDEINLSSTMIRNKLMAHEDVSAFMHPDALQYIKQHHLYQ</sequence>
<protein>
    <recommendedName>
        <fullName evidence="11">Probable nicotinate-nucleotide adenylyltransferase</fullName>
        <ecNumber evidence="11">2.7.7.18</ecNumber>
    </recommendedName>
    <alternativeName>
        <fullName evidence="11">Deamido-NAD(+) diphosphorylase</fullName>
    </alternativeName>
    <alternativeName>
        <fullName evidence="11">Deamido-NAD(+) pyrophosphorylase</fullName>
    </alternativeName>
    <alternativeName>
        <fullName evidence="11">Nicotinate mononucleotide adenylyltransferase</fullName>
        <shortName evidence="11">NaMN adenylyltransferase</shortName>
    </alternativeName>
</protein>
<dbReference type="InterPro" id="IPR005248">
    <property type="entry name" value="NadD/NMNAT"/>
</dbReference>
<comment type="catalytic activity">
    <reaction evidence="10 11">
        <text>nicotinate beta-D-ribonucleotide + ATP + H(+) = deamido-NAD(+) + diphosphate</text>
        <dbReference type="Rhea" id="RHEA:22860"/>
        <dbReference type="ChEBI" id="CHEBI:15378"/>
        <dbReference type="ChEBI" id="CHEBI:30616"/>
        <dbReference type="ChEBI" id="CHEBI:33019"/>
        <dbReference type="ChEBI" id="CHEBI:57502"/>
        <dbReference type="ChEBI" id="CHEBI:58437"/>
        <dbReference type="EC" id="2.7.7.18"/>
    </reaction>
</comment>
<dbReference type="UniPathway" id="UPA00253">
    <property type="reaction ID" value="UER00332"/>
</dbReference>
<keyword evidence="6 11" id="KW-0548">Nucleotidyltransferase</keyword>
<evidence type="ECO:0000256" key="6">
    <source>
        <dbReference type="ARBA" id="ARBA00022695"/>
    </source>
</evidence>
<dbReference type="EC" id="2.7.7.18" evidence="11"/>
<keyword evidence="9 11" id="KW-0520">NAD</keyword>
<evidence type="ECO:0000256" key="3">
    <source>
        <dbReference type="ARBA" id="ARBA00009014"/>
    </source>
</evidence>
<evidence type="ECO:0000256" key="5">
    <source>
        <dbReference type="ARBA" id="ARBA00022679"/>
    </source>
</evidence>
<comment type="caution">
    <text evidence="13">The sequence shown here is derived from an EMBL/GenBank/DDBJ whole genome shotgun (WGS) entry which is preliminary data.</text>
</comment>
<dbReference type="EMBL" id="JAAGYR010000002">
    <property type="protein sequence ID" value="NEN75052.1"/>
    <property type="molecule type" value="Genomic_DNA"/>
</dbReference>
<keyword evidence="4 11" id="KW-0662">Pyridine nucleotide biosynthesis</keyword>
<dbReference type="Pfam" id="PF01467">
    <property type="entry name" value="CTP_transf_like"/>
    <property type="match status" value="1"/>
</dbReference>
<comment type="pathway">
    <text evidence="2 11">Cofactor biosynthesis; NAD(+) biosynthesis; deamido-NAD(+) from nicotinate D-ribonucleotide: step 1/1.</text>
</comment>
<dbReference type="PANTHER" id="PTHR39321">
    <property type="entry name" value="NICOTINATE-NUCLEOTIDE ADENYLYLTRANSFERASE-RELATED"/>
    <property type="match status" value="1"/>
</dbReference>
<evidence type="ECO:0000256" key="9">
    <source>
        <dbReference type="ARBA" id="ARBA00023027"/>
    </source>
</evidence>
<organism evidence="13 14">
    <name type="scientific">Pelistega ratti</name>
    <dbReference type="NCBI Taxonomy" id="2652177"/>
    <lineage>
        <taxon>Bacteria</taxon>
        <taxon>Pseudomonadati</taxon>
        <taxon>Pseudomonadota</taxon>
        <taxon>Betaproteobacteria</taxon>
        <taxon>Burkholderiales</taxon>
        <taxon>Alcaligenaceae</taxon>
        <taxon>Pelistega</taxon>
    </lineage>
</organism>
<gene>
    <name evidence="11 13" type="primary">nadD</name>
    <name evidence="13" type="ORF">F9B74_01760</name>
</gene>
<accession>A0A6L9Y3Q1</accession>
<evidence type="ECO:0000313" key="14">
    <source>
        <dbReference type="Proteomes" id="UP000477651"/>
    </source>
</evidence>
<dbReference type="GO" id="GO:0005524">
    <property type="term" value="F:ATP binding"/>
    <property type="evidence" value="ECO:0007669"/>
    <property type="project" value="UniProtKB-KW"/>
</dbReference>
<dbReference type="HAMAP" id="MF_00244">
    <property type="entry name" value="NaMN_adenylyltr"/>
    <property type="match status" value="1"/>
</dbReference>
<evidence type="ECO:0000259" key="12">
    <source>
        <dbReference type="Pfam" id="PF01467"/>
    </source>
</evidence>
<evidence type="ECO:0000256" key="4">
    <source>
        <dbReference type="ARBA" id="ARBA00022642"/>
    </source>
</evidence>